<reference evidence="4" key="1">
    <citation type="journal article" date="2021" name="Microb. Physiol.">
        <title>Proteogenomic Insights into the Physiology of Marine, Sulfate-Reducing, Filamentous Desulfonema limicola and Desulfonema magnum.</title>
        <authorList>
            <person name="Schnaars V."/>
            <person name="Wohlbrand L."/>
            <person name="Scheve S."/>
            <person name="Hinrichs C."/>
            <person name="Reinhardt R."/>
            <person name="Rabus R."/>
        </authorList>
    </citation>
    <scope>NUCLEOTIDE SEQUENCE</scope>
    <source>
        <strain evidence="4">5ac10</strain>
    </source>
</reference>
<sequence>MLQLIYIIIFTIIFPIVSFCGEQYGFERMWPVLEQPWYFSHPSGIAVSRDGYVYVADNYNDQIQKFTIDGNYVCKWGKQGSGDGEFILPYGIALDNDSNVYVTDSENGRIQKFDSNGVFIQKWNYSDDKDGKFELPTGIAIDMINNIYIVDTRNNSIHKFDCNGVFITQWGKQGTGDGEFNLPYGIAADNKGFIYIADSLNRCVQKFSSDGDFIQKWGQTGGNNFSFIRPNGIAADHNGFVYVTDYSLFRDAPDNQPDRIVKFNSSGELITIWGERGSHSGQFNEPSGISVDSSGFVFVADSGNDRVQKFTNNGAFVTKFGPKNDDEDMNTPDGLAADNTGNIYVADTGNHRILKFDSDGSFLSQWGGHGNENGLFKSPHRIAVDHNDFIYISDTGNDRIQKFRTNGEFVAVWGETRGSGNDEFNLPWGIAVSSDSFVYIADRGNHRIQKLSTEGQFISRWGSEGIGNEEFSSPQGVAVDNKGHVYVADTGNNCIKIFNSEGTFITKWEGENENSFDHPNSITVGTDGYIYITDIKNRVQKFDLEGNLIAQWGEEGNYPGQLKYPGSGDVGLNGNFYIADTYNHRIQVFNKHASDFLAKAVIIAGGGPYPGNKLWDATRLNASFAYRALCYQGFEKKDIYYLSSDTENDLDNNGIADDVDEIPSCNAVQNTISKWAADADRLILYMVDHGGNRVFRLNDSEILKSPDLTAWINEFQASGDKEFIFIYDACNSKSFSDDLLVNSIGNGILINSTEQDENAYFITQGTLSFSSFFWTQIFNGSDVETAYTSAENSIRNVTEKQSPEMKKYGRFIDHKELVFIGKNIKTPNTSGIKGIQVTEVNDDLVRVLVDFENIDDIMRVWAVLVPLSYIPDSSDASVLEFPSTDLLPAENGTYEGNINHLIQTDSYQISVYAKDRFGKIYMSEPVPNNKPVQKRNRAILFAGETQDNTFRTAIKENLKLAYTTLNNQGFNDDDIIVACPLGLQNEFANSQAASLNLIKDEINSMNSENTKDLLIYLTGHGQKEVFEINSNDFLSAQNIDSVLDNFQERVNGHVIFICDIDYSGSFLPVMTPPKEKLRILISGTSEDQTLPFLYKGNISFSGFFWKNILNGMNLRKAFIDAKSATELIFRTEGDLSPQLDDTGNGIGNERKDGQISSDYKIGVGIRLADNIPQIVSADTEITEGSSALIWADKVNAVNTVKNLWALIMPPTKTAELGEQGHLPSNVALSLNENGRYEAVYDNFNVFGTYYISVYAEDETGNISISKKVSVFQPAGKDIYEPDNTVNQAGYIIINHDAEQQRNFHDSDDEDWIKFYGISGNIYEIITKNSGEYCNNTIEIFNNKGIGLKKGNSEFKDSSGIINNLVWQCDQDGIYFVNISPNTEYQNNTNAYSIEILLPIAPFPGYVKGLVSDNVTGNPIINACIKTSANISGITRSNGRYLMIHEPGIFDVTIDSPGYNEGHAAIEVGETGTSILNISLIPESDYQDILPKAYIVFPSPDKTIYAGDSIIFQGETSGGVPPFSYEWHFGGEISDVFTKELGNIIFSEPGEYSVIFTVTDKNGNIDQDFVTINVNPKTDILSATIISPTPGYTIDEGEIIHYKGFASGGNPPYKYHWNFSNKESDSLEGSVVFEKSGQYNIVFKITDSTKNKAETSIIIIVNPETISTNLIPEALIVMPDTDISIQKGEQIYFEGQANGGDGPITYQWNFDQSGIDDLFLQTPGFITFNKTGIYKITLTVTDADGDSDQTSLTVRVSEAKEDENDNLKPIPYSPENGQTGVGLTSEFYITLPHYQENNFSHAMTRWQIFSNTNDYPIFDLTTQTELLAMTMPDFILTPDTTYNWRVKVLNDQEDESLWSDTNSFTTIEPFLEDRNNNGIPDEQEISGFIDIENNNTETIEQESMKCVNTLTGHSQICIGIINSKIGYIQSIESILPDKINGLSDTPLDMPLGLINVRVKINNKGDSITVTAFLSKIIPENVVWYVYTNEKK</sequence>
<gene>
    <name evidence="4" type="ORF">dnl_10400</name>
</gene>
<dbReference type="InterPro" id="IPR022409">
    <property type="entry name" value="PKD/Chitinase_dom"/>
</dbReference>
<keyword evidence="5" id="KW-1185">Reference proteome</keyword>
<dbReference type="Gene3D" id="2.60.120.380">
    <property type="match status" value="1"/>
</dbReference>
<dbReference type="PROSITE" id="PS50093">
    <property type="entry name" value="PKD"/>
    <property type="match status" value="2"/>
</dbReference>
<dbReference type="EMBL" id="CP061799">
    <property type="protein sequence ID" value="QTA78801.1"/>
    <property type="molecule type" value="Genomic_DNA"/>
</dbReference>
<feature type="repeat" description="NHL" evidence="2">
    <location>
        <begin position="363"/>
        <end position="406"/>
    </location>
</feature>
<dbReference type="InterPro" id="IPR011042">
    <property type="entry name" value="6-blade_b-propeller_TolB-like"/>
</dbReference>
<dbReference type="GO" id="GO:0008270">
    <property type="term" value="F:zinc ion binding"/>
    <property type="evidence" value="ECO:0007669"/>
    <property type="project" value="UniProtKB-KW"/>
</dbReference>
<dbReference type="Gene3D" id="2.60.40.1120">
    <property type="entry name" value="Carboxypeptidase-like, regulatory domain"/>
    <property type="match status" value="1"/>
</dbReference>
<feature type="repeat" description="NHL" evidence="2">
    <location>
        <begin position="274"/>
        <end position="313"/>
    </location>
</feature>
<protein>
    <submittedName>
        <fullName evidence="4">Peptidase C13 domain-containing protein, NHL repeat-containing</fullName>
    </submittedName>
</protein>
<keyword evidence="1" id="KW-0677">Repeat</keyword>
<feature type="repeat" description="NHL" evidence="2">
    <location>
        <begin position="39"/>
        <end position="69"/>
    </location>
</feature>
<evidence type="ECO:0000313" key="5">
    <source>
        <dbReference type="Proteomes" id="UP000663720"/>
    </source>
</evidence>
<accession>A0A975B4T8</accession>
<dbReference type="InterPro" id="IPR001096">
    <property type="entry name" value="Peptidase_C13"/>
</dbReference>
<feature type="repeat" description="NHL" evidence="2">
    <location>
        <begin position="174"/>
        <end position="210"/>
    </location>
</feature>
<dbReference type="InterPro" id="IPR013783">
    <property type="entry name" value="Ig-like_fold"/>
</dbReference>
<dbReference type="InterPro" id="IPR035986">
    <property type="entry name" value="PKD_dom_sf"/>
</dbReference>
<dbReference type="CDD" id="cd14955">
    <property type="entry name" value="NHL_like_4"/>
    <property type="match status" value="1"/>
</dbReference>
<dbReference type="Gene3D" id="3.40.50.1460">
    <property type="match status" value="2"/>
</dbReference>
<dbReference type="GO" id="GO:0006508">
    <property type="term" value="P:proteolysis"/>
    <property type="evidence" value="ECO:0007669"/>
    <property type="project" value="InterPro"/>
</dbReference>
<evidence type="ECO:0000256" key="2">
    <source>
        <dbReference type="PROSITE-ProRule" id="PRU00504"/>
    </source>
</evidence>
<dbReference type="SUPFAM" id="SSF49299">
    <property type="entry name" value="PKD domain"/>
    <property type="match status" value="2"/>
</dbReference>
<dbReference type="SUPFAM" id="SSF63829">
    <property type="entry name" value="Calcium-dependent phosphotriesterase"/>
    <property type="match status" value="3"/>
</dbReference>
<dbReference type="Pfam" id="PF17170">
    <property type="entry name" value="DUF5128"/>
    <property type="match status" value="2"/>
</dbReference>
<dbReference type="PANTHER" id="PTHR24104:SF25">
    <property type="entry name" value="PROTEIN LIN-41"/>
    <property type="match status" value="1"/>
</dbReference>
<evidence type="ECO:0000259" key="3">
    <source>
        <dbReference type="PROSITE" id="PS50093"/>
    </source>
</evidence>
<evidence type="ECO:0000313" key="4">
    <source>
        <dbReference type="EMBL" id="QTA78801.1"/>
    </source>
</evidence>
<proteinExistence type="predicted"/>
<dbReference type="Proteomes" id="UP000663720">
    <property type="component" value="Chromosome"/>
</dbReference>
<dbReference type="SMART" id="SM00089">
    <property type="entry name" value="PKD"/>
    <property type="match status" value="3"/>
</dbReference>
<dbReference type="CDD" id="cd00146">
    <property type="entry name" value="PKD"/>
    <property type="match status" value="2"/>
</dbReference>
<feature type="domain" description="PKD" evidence="3">
    <location>
        <begin position="1687"/>
        <end position="1760"/>
    </location>
</feature>
<feature type="repeat" description="NHL" evidence="2">
    <location>
        <begin position="130"/>
        <end position="163"/>
    </location>
</feature>
<feature type="repeat" description="NHL" evidence="2">
    <location>
        <begin position="330"/>
        <end position="359"/>
    </location>
</feature>
<dbReference type="Pfam" id="PF01436">
    <property type="entry name" value="NHL"/>
    <property type="match status" value="6"/>
</dbReference>
<dbReference type="InterPro" id="IPR050952">
    <property type="entry name" value="TRIM-NHL_E3_ligases"/>
</dbReference>
<feature type="repeat" description="NHL" evidence="2">
    <location>
        <begin position="73"/>
        <end position="116"/>
    </location>
</feature>
<dbReference type="InterPro" id="IPR001258">
    <property type="entry name" value="NHL_repeat"/>
</dbReference>
<dbReference type="SUPFAM" id="SSF49464">
    <property type="entry name" value="Carboxypeptidase regulatory domain-like"/>
    <property type="match status" value="1"/>
</dbReference>
<dbReference type="PROSITE" id="PS51125">
    <property type="entry name" value="NHL"/>
    <property type="match status" value="10"/>
</dbReference>
<dbReference type="PANTHER" id="PTHR24104">
    <property type="entry name" value="E3 UBIQUITIN-PROTEIN LIGASE NHLRC1-RELATED"/>
    <property type="match status" value="1"/>
</dbReference>
<evidence type="ECO:0000256" key="1">
    <source>
        <dbReference type="ARBA" id="ARBA00022737"/>
    </source>
</evidence>
<name>A0A975B4T8_9BACT</name>
<dbReference type="Pfam" id="PF01650">
    <property type="entry name" value="Peptidase_C13"/>
    <property type="match status" value="2"/>
</dbReference>
<dbReference type="KEGG" id="dli:dnl_10400"/>
<dbReference type="InterPro" id="IPR008969">
    <property type="entry name" value="CarboxyPept-like_regulatory"/>
</dbReference>
<dbReference type="CDD" id="cd05819">
    <property type="entry name" value="NHL"/>
    <property type="match status" value="1"/>
</dbReference>
<feature type="repeat" description="NHL" evidence="2">
    <location>
        <begin position="462"/>
        <end position="501"/>
    </location>
</feature>
<dbReference type="Gene3D" id="2.120.10.30">
    <property type="entry name" value="TolB, C-terminal domain"/>
    <property type="match status" value="6"/>
</dbReference>
<dbReference type="RefSeq" id="WP_207690620.1">
    <property type="nucleotide sequence ID" value="NZ_CP061799.1"/>
</dbReference>
<feature type="repeat" description="NHL" evidence="2">
    <location>
        <begin position="573"/>
        <end position="592"/>
    </location>
</feature>
<feature type="repeat" description="NHL" evidence="2">
    <location>
        <begin position="416"/>
        <end position="454"/>
    </location>
</feature>
<dbReference type="InterPro" id="IPR000601">
    <property type="entry name" value="PKD_dom"/>
</dbReference>
<feature type="domain" description="PKD" evidence="3">
    <location>
        <begin position="1492"/>
        <end position="1573"/>
    </location>
</feature>
<dbReference type="Gene3D" id="2.60.40.10">
    <property type="entry name" value="Immunoglobulins"/>
    <property type="match status" value="3"/>
</dbReference>
<dbReference type="Pfam" id="PF18911">
    <property type="entry name" value="PKD_4"/>
    <property type="match status" value="1"/>
</dbReference>
<organism evidence="4 5">
    <name type="scientific">Desulfonema limicola</name>
    <dbReference type="NCBI Taxonomy" id="45656"/>
    <lineage>
        <taxon>Bacteria</taxon>
        <taxon>Pseudomonadati</taxon>
        <taxon>Thermodesulfobacteriota</taxon>
        <taxon>Desulfobacteria</taxon>
        <taxon>Desulfobacterales</taxon>
        <taxon>Desulfococcaceae</taxon>
        <taxon>Desulfonema</taxon>
    </lineage>
</organism>
<dbReference type="GO" id="GO:0008233">
    <property type="term" value="F:peptidase activity"/>
    <property type="evidence" value="ECO:0007669"/>
    <property type="project" value="InterPro"/>
</dbReference>